<evidence type="ECO:0008006" key="4">
    <source>
        <dbReference type="Google" id="ProtNLM"/>
    </source>
</evidence>
<evidence type="ECO:0000313" key="2">
    <source>
        <dbReference type="EMBL" id="CAD8120930.1"/>
    </source>
</evidence>
<accession>A0A8S1R2V6</accession>
<evidence type="ECO:0000256" key="1">
    <source>
        <dbReference type="SAM" id="Phobius"/>
    </source>
</evidence>
<keyword evidence="1" id="KW-0472">Membrane</keyword>
<evidence type="ECO:0000313" key="3">
    <source>
        <dbReference type="Proteomes" id="UP000692954"/>
    </source>
</evidence>
<reference evidence="2" key="1">
    <citation type="submission" date="2021-01" db="EMBL/GenBank/DDBJ databases">
        <authorList>
            <consortium name="Genoscope - CEA"/>
            <person name="William W."/>
        </authorList>
    </citation>
    <scope>NUCLEOTIDE SEQUENCE</scope>
</reference>
<feature type="transmembrane region" description="Helical" evidence="1">
    <location>
        <begin position="7"/>
        <end position="28"/>
    </location>
</feature>
<name>A0A8S1R2V6_9CILI</name>
<comment type="caution">
    <text evidence="2">The sequence shown here is derived from an EMBL/GenBank/DDBJ whole genome shotgun (WGS) entry which is preliminary data.</text>
</comment>
<gene>
    <name evidence="2" type="ORF">PSON_ATCC_30995.1.T1290026</name>
</gene>
<keyword evidence="1" id="KW-0812">Transmembrane</keyword>
<keyword evidence="1" id="KW-1133">Transmembrane helix</keyword>
<dbReference type="AlphaFoldDB" id="A0A8S1R2V6"/>
<dbReference type="EMBL" id="CAJJDN010000129">
    <property type="protein sequence ID" value="CAD8120930.1"/>
    <property type="molecule type" value="Genomic_DNA"/>
</dbReference>
<feature type="transmembrane region" description="Helical" evidence="1">
    <location>
        <begin position="48"/>
        <end position="68"/>
    </location>
</feature>
<sequence>MLPKKQFTIYYFLDYFIIYFIQIQNNVLKHTHHSKQNLLIEIFMQSKLRTLLLQYICNICILQQFYLFHQKTQNNVYYDQNSKTEVQKEQQNQHFQNNEFTSPAKFIKANIIYNLTMIFTNYLQIDYALIFEEQLKILNNHQDYLKKLQSHKLYQLIQNNLLFQSLYQNNLQRINRSLKI</sequence>
<organism evidence="2 3">
    <name type="scientific">Paramecium sonneborni</name>
    <dbReference type="NCBI Taxonomy" id="65129"/>
    <lineage>
        <taxon>Eukaryota</taxon>
        <taxon>Sar</taxon>
        <taxon>Alveolata</taxon>
        <taxon>Ciliophora</taxon>
        <taxon>Intramacronucleata</taxon>
        <taxon>Oligohymenophorea</taxon>
        <taxon>Peniculida</taxon>
        <taxon>Parameciidae</taxon>
        <taxon>Paramecium</taxon>
    </lineage>
</organism>
<protein>
    <recommendedName>
        <fullName evidence="4">Transmembrane protein</fullName>
    </recommendedName>
</protein>
<dbReference type="Proteomes" id="UP000692954">
    <property type="component" value="Unassembled WGS sequence"/>
</dbReference>
<proteinExistence type="predicted"/>
<keyword evidence="3" id="KW-1185">Reference proteome</keyword>